<dbReference type="SUPFAM" id="SSF56645">
    <property type="entry name" value="Acyl-CoA dehydrogenase NM domain-like"/>
    <property type="match status" value="1"/>
</dbReference>
<dbReference type="Gene3D" id="1.20.140.10">
    <property type="entry name" value="Butyryl-CoA Dehydrogenase, subunit A, domain 3"/>
    <property type="match status" value="1"/>
</dbReference>
<keyword evidence="10" id="KW-1185">Reference proteome</keyword>
<reference evidence="9 10" key="1">
    <citation type="submission" date="2019-03" db="EMBL/GenBank/DDBJ databases">
        <authorList>
            <person name="Sebastian G."/>
            <person name="Baumann P."/>
            <person name="Ruckert C."/>
            <person name="Kalinowski J."/>
            <person name="Nebel B."/>
            <person name="Takors R."/>
            <person name="Blombach B."/>
        </authorList>
    </citation>
    <scope>NUCLEOTIDE SEQUENCE [LARGE SCALE GENOMIC DNA]</scope>
    <source>
        <strain evidence="9 10">DSM 1084</strain>
    </source>
</reference>
<organism evidence="9 10">
    <name type="scientific">Hydrogenophaga pseudoflava</name>
    <name type="common">Pseudomonas carboxydoflava</name>
    <dbReference type="NCBI Taxonomy" id="47421"/>
    <lineage>
        <taxon>Bacteria</taxon>
        <taxon>Pseudomonadati</taxon>
        <taxon>Pseudomonadota</taxon>
        <taxon>Betaproteobacteria</taxon>
        <taxon>Burkholderiales</taxon>
        <taxon>Comamonadaceae</taxon>
        <taxon>Hydrogenophaga</taxon>
    </lineage>
</organism>
<dbReference type="PIRSF" id="PIRSF016578">
    <property type="entry name" value="HsaA"/>
    <property type="match status" value="1"/>
</dbReference>
<dbReference type="Gene3D" id="2.40.110.10">
    <property type="entry name" value="Butyryl-CoA Dehydrogenase, subunit A, domain 2"/>
    <property type="match status" value="1"/>
</dbReference>
<dbReference type="RefSeq" id="WP_133155717.1">
    <property type="nucleotide sequence ID" value="NZ_CP037867.1"/>
</dbReference>
<dbReference type="InterPro" id="IPR036250">
    <property type="entry name" value="AcylCo_DH-like_C"/>
</dbReference>
<evidence type="ECO:0000256" key="1">
    <source>
        <dbReference type="ARBA" id="ARBA00001974"/>
    </source>
</evidence>
<dbReference type="InterPro" id="IPR013786">
    <property type="entry name" value="AcylCoA_DH/ox_N"/>
</dbReference>
<dbReference type="EC" id="1.3.99.-" evidence="9"/>
<dbReference type="PANTHER" id="PTHR43884">
    <property type="entry name" value="ACYL-COA DEHYDROGENASE"/>
    <property type="match status" value="1"/>
</dbReference>
<dbReference type="InterPro" id="IPR037069">
    <property type="entry name" value="AcylCoA_DH/ox_N_sf"/>
</dbReference>
<dbReference type="AlphaFoldDB" id="A0A4P6WS95"/>
<keyword evidence="3" id="KW-0285">Flavoprotein</keyword>
<dbReference type="Proteomes" id="UP000293912">
    <property type="component" value="Chromosome"/>
</dbReference>
<dbReference type="InterPro" id="IPR009075">
    <property type="entry name" value="AcylCo_DH/oxidase_C"/>
</dbReference>
<evidence type="ECO:0000259" key="8">
    <source>
        <dbReference type="Pfam" id="PF02771"/>
    </source>
</evidence>
<evidence type="ECO:0000313" key="9">
    <source>
        <dbReference type="EMBL" id="QBM26652.1"/>
    </source>
</evidence>
<evidence type="ECO:0000256" key="2">
    <source>
        <dbReference type="ARBA" id="ARBA00009347"/>
    </source>
</evidence>
<dbReference type="Gene3D" id="1.10.540.10">
    <property type="entry name" value="Acyl-CoA dehydrogenase/oxidase, N-terminal domain"/>
    <property type="match status" value="1"/>
</dbReference>
<comment type="cofactor">
    <cofactor evidence="1">
        <name>FAD</name>
        <dbReference type="ChEBI" id="CHEBI:57692"/>
    </cofactor>
</comment>
<dbReference type="InterPro" id="IPR006089">
    <property type="entry name" value="Acyl-CoA_DH_CS"/>
</dbReference>
<dbReference type="Pfam" id="PF02770">
    <property type="entry name" value="Acyl-CoA_dh_M"/>
    <property type="match status" value="1"/>
</dbReference>
<evidence type="ECO:0000256" key="4">
    <source>
        <dbReference type="ARBA" id="ARBA00022827"/>
    </source>
</evidence>
<keyword evidence="4" id="KW-0274">FAD</keyword>
<keyword evidence="5 9" id="KW-0560">Oxidoreductase</keyword>
<dbReference type="InterPro" id="IPR006091">
    <property type="entry name" value="Acyl-CoA_Oxase/DH_mid-dom"/>
</dbReference>
<dbReference type="InterPro" id="IPR046373">
    <property type="entry name" value="Acyl-CoA_Oxase/DH_mid-dom_sf"/>
</dbReference>
<feature type="domain" description="Acyl-CoA oxidase/dehydrogenase middle" evidence="7">
    <location>
        <begin position="138"/>
        <end position="226"/>
    </location>
</feature>
<evidence type="ECO:0000259" key="6">
    <source>
        <dbReference type="Pfam" id="PF00441"/>
    </source>
</evidence>
<dbReference type="PANTHER" id="PTHR43884:SF22">
    <property type="entry name" value="BLR3437 PROTEIN"/>
    <property type="match status" value="1"/>
</dbReference>
<accession>A0A4P6WS95</accession>
<feature type="domain" description="Acyl-CoA dehydrogenase/oxidase C-terminal" evidence="6">
    <location>
        <begin position="243"/>
        <end position="398"/>
    </location>
</feature>
<evidence type="ECO:0000256" key="5">
    <source>
        <dbReference type="ARBA" id="ARBA00023002"/>
    </source>
</evidence>
<dbReference type="InterPro" id="IPR009100">
    <property type="entry name" value="AcylCoA_DH/oxidase_NM_dom_sf"/>
</dbReference>
<evidence type="ECO:0000313" key="10">
    <source>
        <dbReference type="Proteomes" id="UP000293912"/>
    </source>
</evidence>
<gene>
    <name evidence="9" type="primary">acdA1</name>
    <name evidence="9" type="ORF">HPF_03095</name>
</gene>
<name>A0A4P6WS95_HYDPS</name>
<protein>
    <submittedName>
        <fullName evidence="9">Acyl-CoA dehydrogenase</fullName>
        <ecNumber evidence="9">1.3.99.-</ecNumber>
    </submittedName>
</protein>
<dbReference type="GO" id="GO:0050660">
    <property type="term" value="F:flavin adenine dinucleotide binding"/>
    <property type="evidence" value="ECO:0007669"/>
    <property type="project" value="InterPro"/>
</dbReference>
<sequence>MVAFEHPHPHGALAPTAHLELPFFEDAHRALANGLVAWAREQRVDETDDRAACKDWVRRLGAAGWLRYCVPEAHGGALPALDSRALVILRETLAFHSPLADFAFAMQGLGSGAITLAGTPAQKAAYLPAVAAGEKIAAFALSEPEAGSDVAAMALRATPSAAGWELNGQKTWISNGGMADFYVTFAKTEPDAGARGISAFVVDADTAGLDSSAHIQVMAPHPLATLTFSGCTVAREALLGNANGGFKLAMQTLDIFRASVAAAALGMARRAFAEAVAHAKQRKMFGQTLGDFQLTQARLGEMGALIDAAAMLTYRAAWLRDRSSSCGAGTPAYTAAAAAAKLTATENAQKVIDMALQMFGGRGVQVGTVVEHLYRDIRSLRIYEGASEVQLLILGKHALKA</sequence>
<evidence type="ECO:0000259" key="7">
    <source>
        <dbReference type="Pfam" id="PF02770"/>
    </source>
</evidence>
<evidence type="ECO:0000256" key="3">
    <source>
        <dbReference type="ARBA" id="ARBA00022630"/>
    </source>
</evidence>
<dbReference type="Pfam" id="PF02771">
    <property type="entry name" value="Acyl-CoA_dh_N"/>
    <property type="match status" value="1"/>
</dbReference>
<dbReference type="PROSITE" id="PS00072">
    <property type="entry name" value="ACYL_COA_DH_1"/>
    <property type="match status" value="1"/>
</dbReference>
<dbReference type="KEGG" id="hpse:HPF_03095"/>
<dbReference type="FunFam" id="1.20.140.10:FF:000001">
    <property type="entry name" value="Acyl-CoA dehydrogenase"/>
    <property type="match status" value="1"/>
</dbReference>
<dbReference type="Pfam" id="PF00441">
    <property type="entry name" value="Acyl-CoA_dh_1"/>
    <property type="match status" value="1"/>
</dbReference>
<feature type="domain" description="Acyl-CoA dehydrogenase/oxidase N-terminal" evidence="8">
    <location>
        <begin position="28"/>
        <end position="134"/>
    </location>
</feature>
<dbReference type="EMBL" id="CP037867">
    <property type="protein sequence ID" value="QBM26652.1"/>
    <property type="molecule type" value="Genomic_DNA"/>
</dbReference>
<comment type="similarity">
    <text evidence="2">Belongs to the acyl-CoA dehydrogenase family.</text>
</comment>
<dbReference type="GO" id="GO:0003995">
    <property type="term" value="F:acyl-CoA dehydrogenase activity"/>
    <property type="evidence" value="ECO:0007669"/>
    <property type="project" value="InterPro"/>
</dbReference>
<dbReference type="SUPFAM" id="SSF47203">
    <property type="entry name" value="Acyl-CoA dehydrogenase C-terminal domain-like"/>
    <property type="match status" value="1"/>
</dbReference>
<proteinExistence type="inferred from homology"/>